<keyword evidence="7" id="KW-0966">Cell projection</keyword>
<dbReference type="InterPro" id="IPR022781">
    <property type="entry name" value="Flagellar_biosynth_FliO"/>
</dbReference>
<dbReference type="AlphaFoldDB" id="A0A1I1WEA1"/>
<dbReference type="Pfam" id="PF04347">
    <property type="entry name" value="FliO"/>
    <property type="match status" value="1"/>
</dbReference>
<dbReference type="OrthoDB" id="8857214at2"/>
<keyword evidence="5 6" id="KW-0472">Membrane</keyword>
<feature type="transmembrane region" description="Helical" evidence="6">
    <location>
        <begin position="24"/>
        <end position="41"/>
    </location>
</feature>
<keyword evidence="4 6" id="KW-1133">Transmembrane helix</keyword>
<reference evidence="8" key="1">
    <citation type="submission" date="2016-10" db="EMBL/GenBank/DDBJ databases">
        <authorList>
            <person name="Varghese N."/>
            <person name="Submissions S."/>
        </authorList>
    </citation>
    <scope>NUCLEOTIDE SEQUENCE [LARGE SCALE GENOMIC DNA]</scope>
    <source>
        <strain evidence="8">DSM 7481</strain>
    </source>
</reference>
<evidence type="ECO:0000256" key="3">
    <source>
        <dbReference type="ARBA" id="ARBA00022692"/>
    </source>
</evidence>
<evidence type="ECO:0000256" key="1">
    <source>
        <dbReference type="ARBA" id="ARBA00004236"/>
    </source>
</evidence>
<keyword evidence="2" id="KW-1003">Cell membrane</keyword>
<evidence type="ECO:0000256" key="4">
    <source>
        <dbReference type="ARBA" id="ARBA00022989"/>
    </source>
</evidence>
<comment type="subcellular location">
    <subcellularLocation>
        <location evidence="1">Cell membrane</location>
    </subcellularLocation>
</comment>
<evidence type="ECO:0000256" key="5">
    <source>
        <dbReference type="ARBA" id="ARBA00023136"/>
    </source>
</evidence>
<evidence type="ECO:0000313" key="7">
    <source>
        <dbReference type="EMBL" id="SFD93361.1"/>
    </source>
</evidence>
<dbReference type="EMBL" id="FOMQ01000009">
    <property type="protein sequence ID" value="SFD93361.1"/>
    <property type="molecule type" value="Genomic_DNA"/>
</dbReference>
<evidence type="ECO:0000313" key="8">
    <source>
        <dbReference type="Proteomes" id="UP000199517"/>
    </source>
</evidence>
<dbReference type="Proteomes" id="UP000199517">
    <property type="component" value="Unassembled WGS sequence"/>
</dbReference>
<dbReference type="RefSeq" id="WP_092953525.1">
    <property type="nucleotide sequence ID" value="NZ_FOMQ01000009.1"/>
</dbReference>
<keyword evidence="8" id="KW-1185">Reference proteome</keyword>
<accession>A0A1I1WEA1</accession>
<protein>
    <submittedName>
        <fullName evidence="7">Flagellar biosynthesis protein, FliO</fullName>
    </submittedName>
</protein>
<keyword evidence="7" id="KW-0969">Cilium</keyword>
<dbReference type="GO" id="GO:0044781">
    <property type="term" value="P:bacterial-type flagellum organization"/>
    <property type="evidence" value="ECO:0007669"/>
    <property type="project" value="InterPro"/>
</dbReference>
<dbReference type="GO" id="GO:0016020">
    <property type="term" value="C:membrane"/>
    <property type="evidence" value="ECO:0007669"/>
    <property type="project" value="InterPro"/>
</dbReference>
<proteinExistence type="predicted"/>
<keyword evidence="3 6" id="KW-0812">Transmembrane</keyword>
<organism evidence="7 8">
    <name type="scientific">Paracidovorax konjaci</name>
    <dbReference type="NCBI Taxonomy" id="32040"/>
    <lineage>
        <taxon>Bacteria</taxon>
        <taxon>Pseudomonadati</taxon>
        <taxon>Pseudomonadota</taxon>
        <taxon>Betaproteobacteria</taxon>
        <taxon>Burkholderiales</taxon>
        <taxon>Comamonadaceae</taxon>
        <taxon>Paracidovorax</taxon>
    </lineage>
</organism>
<evidence type="ECO:0000256" key="6">
    <source>
        <dbReference type="SAM" id="Phobius"/>
    </source>
</evidence>
<name>A0A1I1WEA1_9BURK</name>
<keyword evidence="7" id="KW-0282">Flagellum</keyword>
<evidence type="ECO:0000256" key="2">
    <source>
        <dbReference type="ARBA" id="ARBA00022475"/>
    </source>
</evidence>
<gene>
    <name evidence="7" type="ORF">SAMN04489710_10974</name>
</gene>
<sequence length="131" mass="14359">MAFPESIPLRREPDGASTVPATELAWLGVFVLLIALFAGVWRKHRATRQPDKQAVRAGPLGQWLAKVQQRTGRTVEVVSSVRLTPQHSVHEVQWHGRRILIGCAPHTINVLADGAVPETEMPGHGLGEKLP</sequence>
<dbReference type="STRING" id="32040.SAMN04489710_10974"/>